<accession>F5R780</accession>
<organism evidence="6 7">
    <name type="scientific">Methyloversatilis universalis (strain ATCC BAA-1314 / DSM 25237 / JCM 13912 / CCUG 52030 / FAM5)</name>
    <dbReference type="NCBI Taxonomy" id="1000565"/>
    <lineage>
        <taxon>Bacteria</taxon>
        <taxon>Pseudomonadati</taxon>
        <taxon>Pseudomonadota</taxon>
        <taxon>Betaproteobacteria</taxon>
        <taxon>Nitrosomonadales</taxon>
        <taxon>Sterolibacteriaceae</taxon>
        <taxon>Methyloversatilis</taxon>
    </lineage>
</organism>
<dbReference type="Pfam" id="PF03466">
    <property type="entry name" value="LysR_substrate"/>
    <property type="match status" value="1"/>
</dbReference>
<dbReference type="eggNOG" id="COG0583">
    <property type="taxonomic scope" value="Bacteria"/>
</dbReference>
<keyword evidence="4" id="KW-0804">Transcription</keyword>
<evidence type="ECO:0000259" key="5">
    <source>
        <dbReference type="PROSITE" id="PS50931"/>
    </source>
</evidence>
<evidence type="ECO:0000256" key="1">
    <source>
        <dbReference type="ARBA" id="ARBA00009437"/>
    </source>
</evidence>
<keyword evidence="3" id="KW-0238">DNA-binding</keyword>
<dbReference type="FunFam" id="1.10.10.10:FF:000001">
    <property type="entry name" value="LysR family transcriptional regulator"/>
    <property type="match status" value="1"/>
</dbReference>
<dbReference type="Gene3D" id="1.10.10.10">
    <property type="entry name" value="Winged helix-like DNA-binding domain superfamily/Winged helix DNA-binding domain"/>
    <property type="match status" value="1"/>
</dbReference>
<dbReference type="InterPro" id="IPR036390">
    <property type="entry name" value="WH_DNA-bd_sf"/>
</dbReference>
<evidence type="ECO:0000256" key="2">
    <source>
        <dbReference type="ARBA" id="ARBA00023015"/>
    </source>
</evidence>
<dbReference type="GO" id="GO:0000976">
    <property type="term" value="F:transcription cis-regulatory region binding"/>
    <property type="evidence" value="ECO:0007669"/>
    <property type="project" value="TreeGrafter"/>
</dbReference>
<dbReference type="STRING" id="1000565.METUNv1_00185"/>
<dbReference type="InterPro" id="IPR005119">
    <property type="entry name" value="LysR_subst-bd"/>
</dbReference>
<sequence>MNLHLLRIFHTVGEHASFSRAAEHLGISQPAVSKALRELEDQLDVVLIERGSRIVSLTEAGQVLFEYAGGIFAMERAALEALQAYSNLERGRLRIGASMTVAGYWLPGYVADFSQAHPGIALSLTSANTQAIAERLLACEIDIALVEGPVEDERIESRPWRDETLLIVAPPDSELARAGTVSPAELSAATWVVREHGSGTREVMNRWLDRLGIVPARTLEAGSTEAVIQTVAAGGGVSMVPRVSSADQIALGKVATLTLPGVQLTRQLYRLRLPRRPLSPAALAFEAMIATD</sequence>
<evidence type="ECO:0000256" key="3">
    <source>
        <dbReference type="ARBA" id="ARBA00023125"/>
    </source>
</evidence>
<comment type="similarity">
    <text evidence="1">Belongs to the LysR transcriptional regulatory family.</text>
</comment>
<dbReference type="Gene3D" id="3.40.190.290">
    <property type="match status" value="1"/>
</dbReference>
<protein>
    <submittedName>
        <fullName evidence="6">Transcriptional regulator, LysR family protein</fullName>
    </submittedName>
</protein>
<dbReference type="CDD" id="cd08420">
    <property type="entry name" value="PBP2_CysL_like"/>
    <property type="match status" value="1"/>
</dbReference>
<evidence type="ECO:0000256" key="4">
    <source>
        <dbReference type="ARBA" id="ARBA00023163"/>
    </source>
</evidence>
<dbReference type="PANTHER" id="PTHR30126">
    <property type="entry name" value="HTH-TYPE TRANSCRIPTIONAL REGULATOR"/>
    <property type="match status" value="1"/>
</dbReference>
<evidence type="ECO:0000313" key="7">
    <source>
        <dbReference type="Proteomes" id="UP000005019"/>
    </source>
</evidence>
<keyword evidence="7" id="KW-1185">Reference proteome</keyword>
<evidence type="ECO:0000313" key="6">
    <source>
        <dbReference type="EMBL" id="EGK73555.1"/>
    </source>
</evidence>
<name>F5R780_METUF</name>
<gene>
    <name evidence="6" type="ORF">METUNv1_00185</name>
</gene>
<dbReference type="GO" id="GO:0003700">
    <property type="term" value="F:DNA-binding transcription factor activity"/>
    <property type="evidence" value="ECO:0007669"/>
    <property type="project" value="InterPro"/>
</dbReference>
<proteinExistence type="inferred from homology"/>
<dbReference type="SUPFAM" id="SSF53850">
    <property type="entry name" value="Periplasmic binding protein-like II"/>
    <property type="match status" value="1"/>
</dbReference>
<feature type="domain" description="HTH lysR-type" evidence="5">
    <location>
        <begin position="1"/>
        <end position="58"/>
    </location>
</feature>
<dbReference type="AlphaFoldDB" id="F5R780"/>
<dbReference type="InterPro" id="IPR000847">
    <property type="entry name" value="LysR_HTH_N"/>
</dbReference>
<dbReference type="Proteomes" id="UP000005019">
    <property type="component" value="Unassembled WGS sequence"/>
</dbReference>
<keyword evidence="2" id="KW-0805">Transcription regulation</keyword>
<dbReference type="SUPFAM" id="SSF46785">
    <property type="entry name" value="Winged helix' DNA-binding domain"/>
    <property type="match status" value="1"/>
</dbReference>
<reference evidence="6 7" key="1">
    <citation type="journal article" date="2011" name="J. Bacteriol.">
        <title>Genome sequence of Methyloversatilis universalis FAM5T, a methylotrophic representative of the order Rhodocyclales.</title>
        <authorList>
            <person name="Kittichotirat W."/>
            <person name="Good N.M."/>
            <person name="Hall R."/>
            <person name="Bringel F."/>
            <person name="Lajus A."/>
            <person name="Medigue C."/>
            <person name="Smalley N.E."/>
            <person name="Beck D."/>
            <person name="Bumgarner R."/>
            <person name="Vuilleumier S."/>
            <person name="Kalyuzhnaya M.G."/>
        </authorList>
    </citation>
    <scope>NUCLEOTIDE SEQUENCE [LARGE SCALE GENOMIC DNA]</scope>
    <source>
        <strain evidence="7">ATCC BAA-1314 / JCM 13912 / FAM5</strain>
    </source>
</reference>
<dbReference type="RefSeq" id="WP_008057911.1">
    <property type="nucleotide sequence ID" value="NZ_AFHG01000028.1"/>
</dbReference>
<dbReference type="PRINTS" id="PR00039">
    <property type="entry name" value="HTHLYSR"/>
</dbReference>
<comment type="caution">
    <text evidence="6">The sequence shown here is derived from an EMBL/GenBank/DDBJ whole genome shotgun (WGS) entry which is preliminary data.</text>
</comment>
<dbReference type="PANTHER" id="PTHR30126:SF39">
    <property type="entry name" value="HTH-TYPE TRANSCRIPTIONAL REGULATOR CYSL"/>
    <property type="match status" value="1"/>
</dbReference>
<dbReference type="OrthoDB" id="9808620at2"/>
<dbReference type="EMBL" id="AFHG01000028">
    <property type="protein sequence ID" value="EGK73555.1"/>
    <property type="molecule type" value="Genomic_DNA"/>
</dbReference>
<dbReference type="Pfam" id="PF00126">
    <property type="entry name" value="HTH_1"/>
    <property type="match status" value="1"/>
</dbReference>
<dbReference type="PROSITE" id="PS50931">
    <property type="entry name" value="HTH_LYSR"/>
    <property type="match status" value="1"/>
</dbReference>
<dbReference type="InterPro" id="IPR036388">
    <property type="entry name" value="WH-like_DNA-bd_sf"/>
</dbReference>